<dbReference type="EMBL" id="JBCEZU010000001">
    <property type="protein sequence ID" value="KAK9542169.1"/>
    <property type="molecule type" value="Genomic_DNA"/>
</dbReference>
<evidence type="ECO:0008006" key="7">
    <source>
        <dbReference type="Google" id="ProtNLM"/>
    </source>
</evidence>
<evidence type="ECO:0000259" key="4">
    <source>
        <dbReference type="PROSITE" id="PS51444"/>
    </source>
</evidence>
<dbReference type="SUPFAM" id="SSF48371">
    <property type="entry name" value="ARM repeat"/>
    <property type="match status" value="1"/>
</dbReference>
<feature type="compositionally biased region" description="Polar residues" evidence="2">
    <location>
        <begin position="627"/>
        <end position="636"/>
    </location>
</feature>
<evidence type="ECO:0000256" key="1">
    <source>
        <dbReference type="ARBA" id="ARBA00023203"/>
    </source>
</evidence>
<feature type="region of interest" description="Disordered" evidence="2">
    <location>
        <begin position="724"/>
        <end position="762"/>
    </location>
</feature>
<feature type="compositionally biased region" description="Polar residues" evidence="2">
    <location>
        <begin position="523"/>
        <end position="539"/>
    </location>
</feature>
<feature type="compositionally biased region" description="Pro residues" evidence="2">
    <location>
        <begin position="806"/>
        <end position="856"/>
    </location>
</feature>
<dbReference type="InterPro" id="IPR056771">
    <property type="entry name" value="FH3_FHOD1-3-like"/>
</dbReference>
<dbReference type="Gene3D" id="1.25.10.10">
    <property type="entry name" value="Leucine-rich Repeat Variant"/>
    <property type="match status" value="1"/>
</dbReference>
<dbReference type="PANTHER" id="PTHR45920:SF2">
    <property type="entry name" value="FH1_FH2 DOMAIN-CONTAINING PROTEIN 1"/>
    <property type="match status" value="1"/>
</dbReference>
<feature type="region of interest" description="Disordered" evidence="2">
    <location>
        <begin position="499"/>
        <end position="549"/>
    </location>
</feature>
<dbReference type="InterPro" id="IPR014768">
    <property type="entry name" value="GBD/FH3_dom"/>
</dbReference>
<feature type="compositionally biased region" description="Basic residues" evidence="2">
    <location>
        <begin position="1359"/>
        <end position="1375"/>
    </location>
</feature>
<sequence length="1397" mass="152891">MITVDPLGAERSVCVLPLETLQLLFQSKKRRVSMFSEKLYNSQGPELRRSLFSLKQLFQDDKDLVPEFVASEGLTCFVNVGAEADHNYQNYILRALSQIMLFVDGMNGVINHNETVQWLYSLTGSLSRLVVKTSLKLLIVFVEYSESNSPRLINAVNTVDGERGLKPWSYLMEVLEERNGSDTELLMFIMTLINKTLAVLPDQDSFYDVTDSLEHLGMETIIHKHMSNKGTEPDLRAQFTTYETALKNEDGEMDDSSPHLRKERRKMAAGDQEGRRNRRSSSQNLPDLLSSSAGSSPSASPIPSTFLSPITANIPPLLSPVISSASPTPPTFLSPTTANIPPFLSPVIPSASPTPPTFLSPTTANIPPLLSPVISSASPTPPTFLSPTTANIPPLLSPVISSASSSSTAGLGSRASSPLTSDPGSPAASSPSGSHRGSPLPPNTPPNTPPRGSPLPSSTPPNGTETTEPEAKSPSSASRSFLSHHMSALGLSRRSRLFSKTSSISEEPSASCSSSSSDLPHQEQLNNKTETKSSFNSGEADSLFCSDDCNVNPDKPVLRRFQDTFLRSLAATQWEKKRRSKDLSQSRLSLSDDIITPTLQSAEEGSSDPREELSTSGSLDTNRHSDSQNAPASSTLSTDKKFLLDMLYSKTSGSVPVSSTAAAPDTNEEEAHFLSGGRGRVLERLSSFGACSVEPSNESRASRRAELEGLEGSAQAALARLAEEQQTRHLRQQSSVDVETHARRLETTPMTPLGPGGLTDAWDQLQPSAAALRIKDLDFSDLLDEEDIDVLDMDSFDSSSSCFSGVPPPPPPPPGLGGPPPPPPLPPPPPPLPGGLTPPPPPPPLPPGAPPPPPHPSSSSSQKEKKRTVKLFWRELKQADGPQRCRFGRGTVWASLDKVSVDTSRLEHLFESKAKELSVVKKGPETKRSVILVLDSKRSNAINIGMTVLPAVHVIKTAILNFDEFAISKEGIEKILTMTPTEEEKQKIQDAQLANPDVPLGTAEQFLLSLGSISALTPRLQLWAFKLNYEALEKEIAEPLFDLKLGMEQLSSNQTFRRILATLLAIGNFLNSSNAKGFELGYLEKVVEVKDTVHRQTLLHHTCSLLLENYPESSDVYSEVPAITRSSKVEFELLSENLVQLERRCKASWDNLKVVTKHEMKALLKNKLTDFLKDCTQRIIILKVVHRRVINRFHSFLLFLGQPSSSVRDIRVTSFCRIISEFSLEYRTTRERVLTLKQKRAAHRERNKTRGKMITETEKFSGAVPQEDCSSPVSPEAEPGQEEHENMKNLLISPDSLTVDQRGLRRSRAGRSLGSVSPSQMFVAREDGTVSQDDATDEIMDRLVKSVTQNPSDRPSSPKTRKRSRMNRKSLRRTLKSGLSVDVVQALGLNSKTADRV</sequence>
<dbReference type="InterPro" id="IPR015425">
    <property type="entry name" value="FH2_Formin"/>
</dbReference>
<dbReference type="GO" id="GO:0030866">
    <property type="term" value="P:cortical actin cytoskeleton organization"/>
    <property type="evidence" value="ECO:0007669"/>
    <property type="project" value="TreeGrafter"/>
</dbReference>
<protein>
    <recommendedName>
        <fullName evidence="7">Formin homology 2 domain containing 1</fullName>
    </recommendedName>
</protein>
<organism evidence="5 6">
    <name type="scientific">Zoarces viviparus</name>
    <name type="common">Viviparous eelpout</name>
    <name type="synonym">Blennius viviparus</name>
    <dbReference type="NCBI Taxonomy" id="48416"/>
    <lineage>
        <taxon>Eukaryota</taxon>
        <taxon>Metazoa</taxon>
        <taxon>Chordata</taxon>
        <taxon>Craniata</taxon>
        <taxon>Vertebrata</taxon>
        <taxon>Euteleostomi</taxon>
        <taxon>Actinopterygii</taxon>
        <taxon>Neopterygii</taxon>
        <taxon>Teleostei</taxon>
        <taxon>Neoteleostei</taxon>
        <taxon>Acanthomorphata</taxon>
        <taxon>Eupercaria</taxon>
        <taxon>Perciformes</taxon>
        <taxon>Cottioidei</taxon>
        <taxon>Zoarcales</taxon>
        <taxon>Zoarcidae</taxon>
        <taxon>Zoarcinae</taxon>
        <taxon>Zoarces</taxon>
    </lineage>
</organism>
<keyword evidence="6" id="KW-1185">Reference proteome</keyword>
<dbReference type="InterPro" id="IPR011989">
    <property type="entry name" value="ARM-like"/>
</dbReference>
<dbReference type="Proteomes" id="UP001488805">
    <property type="component" value="Unassembled WGS sequence"/>
</dbReference>
<gene>
    <name evidence="5" type="ORF">VZT92_000055</name>
</gene>
<dbReference type="SMART" id="SM00498">
    <property type="entry name" value="FH2"/>
    <property type="match status" value="1"/>
</dbReference>
<feature type="region of interest" description="Disordered" evidence="2">
    <location>
        <begin position="794"/>
        <end position="867"/>
    </location>
</feature>
<evidence type="ECO:0000313" key="5">
    <source>
        <dbReference type="EMBL" id="KAK9542169.1"/>
    </source>
</evidence>
<feature type="compositionally biased region" description="Basic and acidic residues" evidence="2">
    <location>
        <begin position="246"/>
        <end position="275"/>
    </location>
</feature>
<dbReference type="Pfam" id="PF02181">
    <property type="entry name" value="FH2"/>
    <property type="match status" value="1"/>
</dbReference>
<feature type="compositionally biased region" description="Low complexity" evidence="2">
    <location>
        <begin position="401"/>
        <end position="438"/>
    </location>
</feature>
<dbReference type="SUPFAM" id="SSF101447">
    <property type="entry name" value="Formin homology 2 domain (FH2 domain)"/>
    <property type="match status" value="1"/>
</dbReference>
<dbReference type="GO" id="GO:0051015">
    <property type="term" value="F:actin filament binding"/>
    <property type="evidence" value="ECO:0007669"/>
    <property type="project" value="TreeGrafter"/>
</dbReference>
<name>A0AAW1G7U1_ZOAVI</name>
<evidence type="ECO:0000313" key="6">
    <source>
        <dbReference type="Proteomes" id="UP001488805"/>
    </source>
</evidence>
<feature type="region of interest" description="Disordered" evidence="2">
    <location>
        <begin position="245"/>
        <end position="302"/>
    </location>
</feature>
<reference evidence="5 6" key="1">
    <citation type="journal article" date="2024" name="Genome Biol. Evol.">
        <title>Chromosome-level genome assembly of the viviparous eelpout Zoarces viviparus.</title>
        <authorList>
            <person name="Fuhrmann N."/>
            <person name="Brasseur M.V."/>
            <person name="Bakowski C.E."/>
            <person name="Podsiadlowski L."/>
            <person name="Prost S."/>
            <person name="Krehenwinkel H."/>
            <person name="Mayer C."/>
        </authorList>
    </citation>
    <scope>NUCLEOTIDE SEQUENCE [LARGE SCALE GENOMIC DNA]</scope>
    <source>
        <strain evidence="5">NO-MEL_2022_Ind0_liver</strain>
    </source>
</reference>
<feature type="domain" description="FH2" evidence="4">
    <location>
        <begin position="858"/>
        <end position="1252"/>
    </location>
</feature>
<dbReference type="Gene3D" id="1.20.58.2220">
    <property type="entry name" value="Formin, FH2 domain"/>
    <property type="match status" value="1"/>
</dbReference>
<feature type="region of interest" description="Disordered" evidence="2">
    <location>
        <begin position="401"/>
        <end position="486"/>
    </location>
</feature>
<feature type="compositionally biased region" description="Pro residues" evidence="2">
    <location>
        <begin position="439"/>
        <end position="459"/>
    </location>
</feature>
<dbReference type="GO" id="GO:0005856">
    <property type="term" value="C:cytoskeleton"/>
    <property type="evidence" value="ECO:0007669"/>
    <property type="project" value="TreeGrafter"/>
</dbReference>
<evidence type="ECO:0000256" key="2">
    <source>
        <dbReference type="SAM" id="MobiDB-lite"/>
    </source>
</evidence>
<feature type="region of interest" description="Disordered" evidence="2">
    <location>
        <begin position="594"/>
        <end position="636"/>
    </location>
</feature>
<dbReference type="PROSITE" id="PS51232">
    <property type="entry name" value="GBD_FH3"/>
    <property type="match status" value="1"/>
</dbReference>
<accession>A0AAW1G7U1</accession>
<keyword evidence="1" id="KW-0009">Actin-binding</keyword>
<feature type="compositionally biased region" description="Low complexity" evidence="2">
    <location>
        <begin position="499"/>
        <end position="517"/>
    </location>
</feature>
<feature type="domain" description="GBD/FH3" evidence="3">
    <location>
        <begin position="1"/>
        <end position="329"/>
    </location>
</feature>
<dbReference type="PROSITE" id="PS51444">
    <property type="entry name" value="FH2"/>
    <property type="match status" value="1"/>
</dbReference>
<proteinExistence type="predicted"/>
<evidence type="ECO:0000259" key="3">
    <source>
        <dbReference type="PROSITE" id="PS51232"/>
    </source>
</evidence>
<dbReference type="PANTHER" id="PTHR45920">
    <property type="entry name" value="FORMIN HOMOLOGY 2 DOMAIN CONTAINING, ISOFORM I"/>
    <property type="match status" value="1"/>
</dbReference>
<dbReference type="InterPro" id="IPR016024">
    <property type="entry name" value="ARM-type_fold"/>
</dbReference>
<feature type="region of interest" description="Disordered" evidence="2">
    <location>
        <begin position="1262"/>
        <end position="1375"/>
    </location>
</feature>
<dbReference type="GO" id="GO:0005737">
    <property type="term" value="C:cytoplasm"/>
    <property type="evidence" value="ECO:0007669"/>
    <property type="project" value="TreeGrafter"/>
</dbReference>
<feature type="compositionally biased region" description="Low complexity" evidence="2">
    <location>
        <begin position="290"/>
        <end position="302"/>
    </location>
</feature>
<dbReference type="Pfam" id="PF24959">
    <property type="entry name" value="FH3_FHOD1-3"/>
    <property type="match status" value="1"/>
</dbReference>
<dbReference type="InterPro" id="IPR042201">
    <property type="entry name" value="FH2_Formin_sf"/>
</dbReference>
<comment type="caution">
    <text evidence="5">The sequence shown here is derived from an EMBL/GenBank/DDBJ whole genome shotgun (WGS) entry which is preliminary data.</text>
</comment>